<dbReference type="CDD" id="cd17273">
    <property type="entry name" value="RMtype1_S_EcoJA69PI-TRD1-CR1_like"/>
    <property type="match status" value="1"/>
</dbReference>
<keyword evidence="2" id="KW-0680">Restriction system</keyword>
<keyword evidence="3" id="KW-0238">DNA-binding</keyword>
<organism evidence="5 6">
    <name type="scientific">Segatella copri</name>
    <dbReference type="NCBI Taxonomy" id="165179"/>
    <lineage>
        <taxon>Bacteria</taxon>
        <taxon>Pseudomonadati</taxon>
        <taxon>Bacteroidota</taxon>
        <taxon>Bacteroidia</taxon>
        <taxon>Bacteroidales</taxon>
        <taxon>Prevotellaceae</taxon>
        <taxon>Segatella</taxon>
    </lineage>
</organism>
<dbReference type="Proteomes" id="UP000405805">
    <property type="component" value="Unassembled WGS sequence"/>
</dbReference>
<protein>
    <submittedName>
        <fullName evidence="5">Restriction endonuclease subunit S</fullName>
    </submittedName>
</protein>
<dbReference type="SUPFAM" id="SSF116734">
    <property type="entry name" value="DNA methylase specificity domain"/>
    <property type="match status" value="2"/>
</dbReference>
<comment type="caution">
    <text evidence="5">The sequence shown here is derived from an EMBL/GenBank/DDBJ whole genome shotgun (WGS) entry which is preliminary data.</text>
</comment>
<dbReference type="PANTHER" id="PTHR30408">
    <property type="entry name" value="TYPE-1 RESTRICTION ENZYME ECOKI SPECIFICITY PROTEIN"/>
    <property type="match status" value="1"/>
</dbReference>
<sequence length="384" mass="43915">MRKGWEYKKLGEVCEVVTGTTPKTNIPEYWGKGHYWVTPAELNDTTVYIDKTERQITDEALSKTKLRLLPVGTVLLSSRAPIGKVAIANAEMYCNQGFKNCICSEAIYNKYLFYFLRLKKDYLNSLGRGATFKEISKSIVESIKIPLPPQSTQLAIVSELDKINELIRLKKEQLKDFDNLAQSLFYEMFGDPVENEKGWEVKKLGEIYTFIDYRGKTPTKIKSGIPLITAKNVKRGFLDYTIAEYISPQDFLQRQSRGIAQKGDLLFTTEAPLGNVAIANISVFSTGQRLIALQQKCELENRYVMFHMLTDYFQDVLKKHATGSTAQGIQAAKLKHIPIPLPPLSLQRLFAQRIEQIEREKSEVQKSIQDLETLLASRMQYWFE</sequence>
<dbReference type="InterPro" id="IPR052021">
    <property type="entry name" value="Type-I_RS_S_subunit"/>
</dbReference>
<keyword evidence="5" id="KW-0378">Hydrolase</keyword>
<evidence type="ECO:0000259" key="4">
    <source>
        <dbReference type="Pfam" id="PF01420"/>
    </source>
</evidence>
<evidence type="ECO:0000256" key="1">
    <source>
        <dbReference type="ARBA" id="ARBA00010923"/>
    </source>
</evidence>
<dbReference type="PANTHER" id="PTHR30408:SF12">
    <property type="entry name" value="TYPE I RESTRICTION ENZYME MJAVIII SPECIFICITY SUBUNIT"/>
    <property type="match status" value="1"/>
</dbReference>
<name>A0AA91A5C5_9BACT</name>
<evidence type="ECO:0000313" key="6">
    <source>
        <dbReference type="Proteomes" id="UP000405805"/>
    </source>
</evidence>
<evidence type="ECO:0000256" key="3">
    <source>
        <dbReference type="ARBA" id="ARBA00023125"/>
    </source>
</evidence>
<dbReference type="InterPro" id="IPR000055">
    <property type="entry name" value="Restrct_endonuc_typeI_TRD"/>
</dbReference>
<accession>A0AA91A5C5</accession>
<dbReference type="Pfam" id="PF01420">
    <property type="entry name" value="Methylase_S"/>
    <property type="match status" value="2"/>
</dbReference>
<dbReference type="AlphaFoldDB" id="A0AA91A5C5"/>
<gene>
    <name evidence="5" type="ORF">F7D57_07760</name>
</gene>
<evidence type="ECO:0000256" key="2">
    <source>
        <dbReference type="ARBA" id="ARBA00022747"/>
    </source>
</evidence>
<dbReference type="CDD" id="cd17246">
    <property type="entry name" value="RMtype1_S_SonII-TRD2-CR2_like"/>
    <property type="match status" value="1"/>
</dbReference>
<dbReference type="EMBL" id="VZBP01000092">
    <property type="protein sequence ID" value="MQO09606.1"/>
    <property type="molecule type" value="Genomic_DNA"/>
</dbReference>
<feature type="domain" description="Type I restriction modification DNA specificity" evidence="4">
    <location>
        <begin position="3"/>
        <end position="174"/>
    </location>
</feature>
<reference evidence="6" key="1">
    <citation type="submission" date="2019-09" db="EMBL/GenBank/DDBJ databases">
        <title>Distinct polysaccharide growth profiles of human intestinal Prevotella copri isolates.</title>
        <authorList>
            <person name="Fehlner-Peach H."/>
            <person name="Magnabosco C."/>
            <person name="Raghavan V."/>
            <person name="Scher J.U."/>
            <person name="Tett A."/>
            <person name="Cox L.M."/>
            <person name="Gottsegen C."/>
            <person name="Watters A."/>
            <person name="Wiltshire- Gordon J.D."/>
            <person name="Segata N."/>
            <person name="Bonneau R."/>
            <person name="Littman D.R."/>
        </authorList>
    </citation>
    <scope>NUCLEOTIDE SEQUENCE [LARGE SCALE GENOMIC DNA]</scope>
    <source>
        <strain evidence="6">iA624</strain>
    </source>
</reference>
<keyword evidence="5" id="KW-0540">Nuclease</keyword>
<dbReference type="RefSeq" id="WP_153097014.1">
    <property type="nucleotide sequence ID" value="NZ_VZBP01000092.1"/>
</dbReference>
<dbReference type="GO" id="GO:0009307">
    <property type="term" value="P:DNA restriction-modification system"/>
    <property type="evidence" value="ECO:0007669"/>
    <property type="project" value="UniProtKB-KW"/>
</dbReference>
<dbReference type="InterPro" id="IPR044946">
    <property type="entry name" value="Restrct_endonuc_typeI_TRD_sf"/>
</dbReference>
<feature type="domain" description="Type I restriction modification DNA specificity" evidence="4">
    <location>
        <begin position="197"/>
        <end position="368"/>
    </location>
</feature>
<dbReference type="GO" id="GO:0003677">
    <property type="term" value="F:DNA binding"/>
    <property type="evidence" value="ECO:0007669"/>
    <property type="project" value="UniProtKB-KW"/>
</dbReference>
<dbReference type="Gene3D" id="3.90.220.20">
    <property type="entry name" value="DNA methylase specificity domains"/>
    <property type="match status" value="2"/>
</dbReference>
<comment type="similarity">
    <text evidence="1">Belongs to the type-I restriction system S methylase family.</text>
</comment>
<keyword evidence="5" id="KW-0255">Endonuclease</keyword>
<dbReference type="GO" id="GO:0004519">
    <property type="term" value="F:endonuclease activity"/>
    <property type="evidence" value="ECO:0007669"/>
    <property type="project" value="UniProtKB-KW"/>
</dbReference>
<proteinExistence type="inferred from homology"/>
<evidence type="ECO:0000313" key="5">
    <source>
        <dbReference type="EMBL" id="MQO09606.1"/>
    </source>
</evidence>